<feature type="domain" description="CAND6/7 N-terminal" evidence="2">
    <location>
        <begin position="29"/>
        <end position="73"/>
    </location>
</feature>
<dbReference type="Pfam" id="PF21904">
    <property type="entry name" value="CAND6-7_N"/>
    <property type="match status" value="1"/>
</dbReference>
<evidence type="ECO:0000259" key="2">
    <source>
        <dbReference type="Pfam" id="PF21904"/>
    </source>
</evidence>
<accession>A0ABR2FT08</accession>
<comment type="caution">
    <text evidence="3">The sequence shown here is derived from an EMBL/GenBank/DDBJ whole genome shotgun (WGS) entry which is preliminary data.</text>
</comment>
<dbReference type="EMBL" id="JBBPBM010000004">
    <property type="protein sequence ID" value="KAK8587292.1"/>
    <property type="molecule type" value="Genomic_DNA"/>
</dbReference>
<reference evidence="3 4" key="1">
    <citation type="journal article" date="2024" name="G3 (Bethesda)">
        <title>Genome assembly of Hibiscus sabdariffa L. provides insights into metabolisms of medicinal natural products.</title>
        <authorList>
            <person name="Kim T."/>
        </authorList>
    </citation>
    <scope>NUCLEOTIDE SEQUENCE [LARGE SCALE GENOMIC DNA]</scope>
    <source>
        <strain evidence="3">TK-2024</strain>
        <tissue evidence="3">Old leaves</tissue>
    </source>
</reference>
<organism evidence="3 4">
    <name type="scientific">Hibiscus sabdariffa</name>
    <name type="common">roselle</name>
    <dbReference type="NCBI Taxonomy" id="183260"/>
    <lineage>
        <taxon>Eukaryota</taxon>
        <taxon>Viridiplantae</taxon>
        <taxon>Streptophyta</taxon>
        <taxon>Embryophyta</taxon>
        <taxon>Tracheophyta</taxon>
        <taxon>Spermatophyta</taxon>
        <taxon>Magnoliopsida</taxon>
        <taxon>eudicotyledons</taxon>
        <taxon>Gunneridae</taxon>
        <taxon>Pentapetalae</taxon>
        <taxon>rosids</taxon>
        <taxon>malvids</taxon>
        <taxon>Malvales</taxon>
        <taxon>Malvaceae</taxon>
        <taxon>Malvoideae</taxon>
        <taxon>Hibiscus</taxon>
    </lineage>
</organism>
<feature type="signal peptide" evidence="1">
    <location>
        <begin position="1"/>
        <end position="23"/>
    </location>
</feature>
<evidence type="ECO:0000313" key="3">
    <source>
        <dbReference type="EMBL" id="KAK8587292.1"/>
    </source>
</evidence>
<proteinExistence type="predicted"/>
<evidence type="ECO:0000256" key="1">
    <source>
        <dbReference type="SAM" id="SignalP"/>
    </source>
</evidence>
<dbReference type="InterPro" id="IPR054103">
    <property type="entry name" value="CAND6-7_N"/>
</dbReference>
<name>A0ABR2FT08_9ROSI</name>
<keyword evidence="1" id="KW-0732">Signal</keyword>
<gene>
    <name evidence="3" type="ORF">V6N12_021794</name>
</gene>
<sequence>MVITCRSFLLLLLISLFVSFVSAGIRFTEIGSDDRHIIPLDEFEFTHTGRLELNVSHVTLSNKNPFLNLAKLGRTRRRMETRASTTRRRGNHVRSRIRSRRVRRRLQVSQREIELRQHRVSSKLCRPVHTSLG</sequence>
<protein>
    <recommendedName>
        <fullName evidence="2">CAND6/7 N-terminal domain-containing protein</fullName>
    </recommendedName>
</protein>
<keyword evidence="4" id="KW-1185">Reference proteome</keyword>
<evidence type="ECO:0000313" key="4">
    <source>
        <dbReference type="Proteomes" id="UP001472677"/>
    </source>
</evidence>
<feature type="chain" id="PRO_5045476963" description="CAND6/7 N-terminal domain-containing protein" evidence="1">
    <location>
        <begin position="24"/>
        <end position="133"/>
    </location>
</feature>
<dbReference type="Proteomes" id="UP001472677">
    <property type="component" value="Unassembled WGS sequence"/>
</dbReference>